<evidence type="ECO:0000256" key="2">
    <source>
        <dbReference type="SAM" id="Phobius"/>
    </source>
</evidence>
<reference evidence="3" key="1">
    <citation type="submission" date="2021-01" db="EMBL/GenBank/DDBJ databases">
        <title>Whole genome shotgun sequence of Planotetraspora silvatica NBRC 100141.</title>
        <authorList>
            <person name="Komaki H."/>
            <person name="Tamura T."/>
        </authorList>
    </citation>
    <scope>NUCLEOTIDE SEQUENCE</scope>
    <source>
        <strain evidence="3">NBRC 100141</strain>
    </source>
</reference>
<accession>A0A8J3XNE3</accession>
<feature type="transmembrane region" description="Helical" evidence="2">
    <location>
        <begin position="6"/>
        <end position="24"/>
    </location>
</feature>
<organism evidence="3 4">
    <name type="scientific">Planotetraspora silvatica</name>
    <dbReference type="NCBI Taxonomy" id="234614"/>
    <lineage>
        <taxon>Bacteria</taxon>
        <taxon>Bacillati</taxon>
        <taxon>Actinomycetota</taxon>
        <taxon>Actinomycetes</taxon>
        <taxon>Streptosporangiales</taxon>
        <taxon>Streptosporangiaceae</taxon>
        <taxon>Planotetraspora</taxon>
    </lineage>
</organism>
<feature type="transmembrane region" description="Helical" evidence="2">
    <location>
        <begin position="372"/>
        <end position="394"/>
    </location>
</feature>
<dbReference type="AlphaFoldDB" id="A0A8J3XNE3"/>
<keyword evidence="4" id="KW-1185">Reference proteome</keyword>
<feature type="transmembrane region" description="Helical" evidence="2">
    <location>
        <begin position="123"/>
        <end position="143"/>
    </location>
</feature>
<keyword evidence="2" id="KW-0472">Membrane</keyword>
<proteinExistence type="predicted"/>
<evidence type="ECO:0008006" key="5">
    <source>
        <dbReference type="Google" id="ProtNLM"/>
    </source>
</evidence>
<feature type="compositionally biased region" description="Low complexity" evidence="1">
    <location>
        <begin position="414"/>
        <end position="423"/>
    </location>
</feature>
<keyword evidence="2" id="KW-0812">Transmembrane</keyword>
<feature type="transmembrane region" description="Helical" evidence="2">
    <location>
        <begin position="97"/>
        <end position="117"/>
    </location>
</feature>
<sequence>MITLIRALALLGPVAALWFALAVRRPAGRDVAAVIVAAAWNLLTLAVVNEVALAAGWWTFHADGAVVAGTPVDLLIGWALLWGALPAHAGRSLPLPLTVAVLAWADLALMPLAAPVVRLGPGWLYGEALAVALCLVPGLLLARWTRDDRRLPWRVAAQVVLAGGLMLGLPVALTGVWHRPAWVIGLFAQLLAAPMTLGLAAVREFACAGGTPLPYDPPRRLATGGPYAYVRNPMQVSMAASFLLLGALDVRFLAGAVVVVAYGAGLAAWHEGEELAGRYGEAWAGYQALVRPWWPRLRPHPETPHAVVYVAEGCGQCRAVGRWIARRSPVALRIRAAEDHSHGIRRMTYERSDGVRAQGVAAFAYTAGHLHLGWALMGWILLLPGVAWFARLCADALGAGPRTVTRRQPYEPGSSAAAPRRPA</sequence>
<name>A0A8J3XNE3_9ACTN</name>
<feature type="transmembrane region" description="Helical" evidence="2">
    <location>
        <begin position="242"/>
        <end position="269"/>
    </location>
</feature>
<dbReference type="EMBL" id="BOOQ01000031">
    <property type="protein sequence ID" value="GII48472.1"/>
    <property type="molecule type" value="Genomic_DNA"/>
</dbReference>
<feature type="transmembrane region" description="Helical" evidence="2">
    <location>
        <begin position="64"/>
        <end position="85"/>
    </location>
</feature>
<feature type="transmembrane region" description="Helical" evidence="2">
    <location>
        <begin position="31"/>
        <end position="58"/>
    </location>
</feature>
<comment type="caution">
    <text evidence="3">The sequence shown here is derived from an EMBL/GenBank/DDBJ whole genome shotgun (WGS) entry which is preliminary data.</text>
</comment>
<gene>
    <name evidence="3" type="ORF">Psi02_48960</name>
</gene>
<dbReference type="RefSeq" id="WP_203977928.1">
    <property type="nucleotide sequence ID" value="NZ_BAAAKY010000033.1"/>
</dbReference>
<feature type="transmembrane region" description="Helical" evidence="2">
    <location>
        <begin position="182"/>
        <end position="202"/>
    </location>
</feature>
<evidence type="ECO:0000256" key="1">
    <source>
        <dbReference type="SAM" id="MobiDB-lite"/>
    </source>
</evidence>
<dbReference type="Gene3D" id="1.20.120.1630">
    <property type="match status" value="1"/>
</dbReference>
<feature type="transmembrane region" description="Helical" evidence="2">
    <location>
        <begin position="155"/>
        <end position="176"/>
    </location>
</feature>
<dbReference type="Proteomes" id="UP000644610">
    <property type="component" value="Unassembled WGS sequence"/>
</dbReference>
<keyword evidence="2" id="KW-1133">Transmembrane helix</keyword>
<feature type="region of interest" description="Disordered" evidence="1">
    <location>
        <begin position="404"/>
        <end position="423"/>
    </location>
</feature>
<evidence type="ECO:0000313" key="3">
    <source>
        <dbReference type="EMBL" id="GII48472.1"/>
    </source>
</evidence>
<protein>
    <recommendedName>
        <fullName evidence="5">Isoprenylcysteine carboxylmethyltransferase family protein</fullName>
    </recommendedName>
</protein>
<evidence type="ECO:0000313" key="4">
    <source>
        <dbReference type="Proteomes" id="UP000644610"/>
    </source>
</evidence>